<evidence type="ECO:0000313" key="2">
    <source>
        <dbReference type="EMBL" id="KAF1949630.1"/>
    </source>
</evidence>
<dbReference type="AlphaFoldDB" id="A0A6A5TBF4"/>
<proteinExistence type="predicted"/>
<dbReference type="Proteomes" id="UP000800035">
    <property type="component" value="Unassembled WGS sequence"/>
</dbReference>
<organism evidence="2 3">
    <name type="scientific">Byssothecium circinans</name>
    <dbReference type="NCBI Taxonomy" id="147558"/>
    <lineage>
        <taxon>Eukaryota</taxon>
        <taxon>Fungi</taxon>
        <taxon>Dikarya</taxon>
        <taxon>Ascomycota</taxon>
        <taxon>Pezizomycotina</taxon>
        <taxon>Dothideomycetes</taxon>
        <taxon>Pleosporomycetidae</taxon>
        <taxon>Pleosporales</taxon>
        <taxon>Massarineae</taxon>
        <taxon>Massarinaceae</taxon>
        <taxon>Byssothecium</taxon>
    </lineage>
</organism>
<evidence type="ECO:0000313" key="3">
    <source>
        <dbReference type="Proteomes" id="UP000800035"/>
    </source>
</evidence>
<keyword evidence="3" id="KW-1185">Reference proteome</keyword>
<accession>A0A6A5TBF4</accession>
<name>A0A6A5TBF4_9PLEO</name>
<feature type="region of interest" description="Disordered" evidence="1">
    <location>
        <begin position="186"/>
        <end position="205"/>
    </location>
</feature>
<sequence>MPTQSLLYLCILSSRSYIFIFSVHVCSISTVQVYSNSTANALLPLLSMSIQFPLFTLRNKHLSPEQGTIHSISKQCNLSVNGCPGGEEDKGPVSVQATNAYLPADFYCPTAPSHHNTNKHLADVLLLLLLQSTPHHHHATMAATTAIIAATKAAPTTTNPAALKLEHLLASAAGEHKTALLLNVRAPSSSKSPNHLPNPWTFPSTRQRNTQYTLAHPSTRFNSL</sequence>
<reference evidence="2" key="1">
    <citation type="journal article" date="2020" name="Stud. Mycol.">
        <title>101 Dothideomycetes genomes: a test case for predicting lifestyles and emergence of pathogens.</title>
        <authorList>
            <person name="Haridas S."/>
            <person name="Albert R."/>
            <person name="Binder M."/>
            <person name="Bloem J."/>
            <person name="Labutti K."/>
            <person name="Salamov A."/>
            <person name="Andreopoulos B."/>
            <person name="Baker S."/>
            <person name="Barry K."/>
            <person name="Bills G."/>
            <person name="Bluhm B."/>
            <person name="Cannon C."/>
            <person name="Castanera R."/>
            <person name="Culley D."/>
            <person name="Daum C."/>
            <person name="Ezra D."/>
            <person name="Gonzalez J."/>
            <person name="Henrissat B."/>
            <person name="Kuo A."/>
            <person name="Liang C."/>
            <person name="Lipzen A."/>
            <person name="Lutzoni F."/>
            <person name="Magnuson J."/>
            <person name="Mondo S."/>
            <person name="Nolan M."/>
            <person name="Ohm R."/>
            <person name="Pangilinan J."/>
            <person name="Park H.-J."/>
            <person name="Ramirez L."/>
            <person name="Alfaro M."/>
            <person name="Sun H."/>
            <person name="Tritt A."/>
            <person name="Yoshinaga Y."/>
            <person name="Zwiers L.-H."/>
            <person name="Turgeon B."/>
            <person name="Goodwin S."/>
            <person name="Spatafora J."/>
            <person name="Crous P."/>
            <person name="Grigoriev I."/>
        </authorList>
    </citation>
    <scope>NUCLEOTIDE SEQUENCE</scope>
    <source>
        <strain evidence="2">CBS 675.92</strain>
    </source>
</reference>
<protein>
    <submittedName>
        <fullName evidence="2">Uncharacterized protein</fullName>
    </submittedName>
</protein>
<dbReference type="EMBL" id="ML977035">
    <property type="protein sequence ID" value="KAF1949630.1"/>
    <property type="molecule type" value="Genomic_DNA"/>
</dbReference>
<evidence type="ECO:0000256" key="1">
    <source>
        <dbReference type="SAM" id="MobiDB-lite"/>
    </source>
</evidence>
<gene>
    <name evidence="2" type="ORF">CC80DRAFT_257342</name>
</gene>